<evidence type="ECO:0000256" key="1">
    <source>
        <dbReference type="ARBA" id="ARBA00005233"/>
    </source>
</evidence>
<protein>
    <submittedName>
        <fullName evidence="4">Pilus assembly protein PilA</fullName>
    </submittedName>
</protein>
<feature type="transmembrane region" description="Helical" evidence="3">
    <location>
        <begin position="20"/>
        <end position="40"/>
    </location>
</feature>
<dbReference type="InterPro" id="IPR012902">
    <property type="entry name" value="N_methyl_site"/>
</dbReference>
<dbReference type="Proteomes" id="UP000288293">
    <property type="component" value="Unassembled WGS sequence"/>
</dbReference>
<dbReference type="EMBL" id="PIPL01000001">
    <property type="protein sequence ID" value="RUO26608.1"/>
    <property type="molecule type" value="Genomic_DNA"/>
</dbReference>
<keyword evidence="5" id="KW-1185">Reference proteome</keyword>
<dbReference type="PANTHER" id="PTHR30093:SF34">
    <property type="entry name" value="PREPILIN PEPTIDASE-DEPENDENT PROTEIN D"/>
    <property type="match status" value="1"/>
</dbReference>
<dbReference type="NCBIfam" id="TIGR02532">
    <property type="entry name" value="IV_pilin_GFxxxE"/>
    <property type="match status" value="1"/>
</dbReference>
<dbReference type="SUPFAM" id="SSF54523">
    <property type="entry name" value="Pili subunits"/>
    <property type="match status" value="1"/>
</dbReference>
<keyword evidence="3" id="KW-0812">Transmembrane</keyword>
<dbReference type="GO" id="GO:0043107">
    <property type="term" value="P:type IV pilus-dependent motility"/>
    <property type="evidence" value="ECO:0007669"/>
    <property type="project" value="TreeGrafter"/>
</dbReference>
<proteinExistence type="inferred from homology"/>
<dbReference type="GO" id="GO:0044096">
    <property type="term" value="C:type IV pilus"/>
    <property type="evidence" value="ECO:0007669"/>
    <property type="project" value="TreeGrafter"/>
</dbReference>
<dbReference type="RefSeq" id="WP_126803416.1">
    <property type="nucleotide sequence ID" value="NZ_PIPL01000001.1"/>
</dbReference>
<name>A0A432WAI3_9GAMM</name>
<evidence type="ECO:0000256" key="3">
    <source>
        <dbReference type="SAM" id="Phobius"/>
    </source>
</evidence>
<dbReference type="Pfam" id="PF07963">
    <property type="entry name" value="N_methyl"/>
    <property type="match status" value="1"/>
</dbReference>
<dbReference type="AlphaFoldDB" id="A0A432WAI3"/>
<evidence type="ECO:0000313" key="5">
    <source>
        <dbReference type="Proteomes" id="UP000288293"/>
    </source>
</evidence>
<dbReference type="PANTHER" id="PTHR30093">
    <property type="entry name" value="GENERAL SECRETION PATHWAY PROTEIN G"/>
    <property type="match status" value="1"/>
</dbReference>
<dbReference type="OrthoDB" id="5918848at2"/>
<comment type="caution">
    <text evidence="4">The sequence shown here is derived from an EMBL/GenBank/DDBJ whole genome shotgun (WGS) entry which is preliminary data.</text>
</comment>
<evidence type="ECO:0000256" key="2">
    <source>
        <dbReference type="ARBA" id="ARBA00022481"/>
    </source>
</evidence>
<gene>
    <name evidence="4" type="ORF">CWE09_07860</name>
</gene>
<organism evidence="4 5">
    <name type="scientific">Aliidiomarina minuta</name>
    <dbReference type="NCBI Taxonomy" id="880057"/>
    <lineage>
        <taxon>Bacteria</taxon>
        <taxon>Pseudomonadati</taxon>
        <taxon>Pseudomonadota</taxon>
        <taxon>Gammaproteobacteria</taxon>
        <taxon>Alteromonadales</taxon>
        <taxon>Idiomarinaceae</taxon>
        <taxon>Aliidiomarina</taxon>
    </lineage>
</organism>
<sequence>MYSQYTFKRCPCKQQGFNLIELMIVVAIIGILSSIAVPAYTDYTQRARVSASLSSIQSWQTAINLCWQMEGSLVVCGNLGQNGVPAAPISADELPVGVTSIQSGVSSGSLRVELEAQDRDGNPITVVLTPEPRSTHLAWQLTCSDYSASASPNSRVGQCIGELGA</sequence>
<reference evidence="4 5" key="1">
    <citation type="journal article" date="2011" name="Front. Microbiol.">
        <title>Genomic signatures of strain selection and enhancement in Bacillus atrophaeus var. globigii, a historical biowarfare simulant.</title>
        <authorList>
            <person name="Gibbons H.S."/>
            <person name="Broomall S.M."/>
            <person name="McNew L.A."/>
            <person name="Daligault H."/>
            <person name="Chapman C."/>
            <person name="Bruce D."/>
            <person name="Karavis M."/>
            <person name="Krepps M."/>
            <person name="McGregor P.A."/>
            <person name="Hong C."/>
            <person name="Park K.H."/>
            <person name="Akmal A."/>
            <person name="Feldman A."/>
            <person name="Lin J.S."/>
            <person name="Chang W.E."/>
            <person name="Higgs B.W."/>
            <person name="Demirev P."/>
            <person name="Lindquist J."/>
            <person name="Liem A."/>
            <person name="Fochler E."/>
            <person name="Read T.D."/>
            <person name="Tapia R."/>
            <person name="Johnson S."/>
            <person name="Bishop-Lilly K.A."/>
            <person name="Detter C."/>
            <person name="Han C."/>
            <person name="Sozhamannan S."/>
            <person name="Rosenzweig C.N."/>
            <person name="Skowronski E.W."/>
        </authorList>
    </citation>
    <scope>NUCLEOTIDE SEQUENCE [LARGE SCALE GENOMIC DNA]</scope>
    <source>
        <strain evidence="4 5">MLST1</strain>
    </source>
</reference>
<accession>A0A432WAI3</accession>
<keyword evidence="3" id="KW-1133">Transmembrane helix</keyword>
<dbReference type="InterPro" id="IPR045584">
    <property type="entry name" value="Pilin-like"/>
</dbReference>
<evidence type="ECO:0000313" key="4">
    <source>
        <dbReference type="EMBL" id="RUO26608.1"/>
    </source>
</evidence>
<comment type="similarity">
    <text evidence="1">Belongs to the N-Me-Phe pilin family.</text>
</comment>
<keyword evidence="2" id="KW-0488">Methylation</keyword>
<keyword evidence="3" id="KW-0472">Membrane</keyword>
<dbReference type="Gene3D" id="3.30.700.10">
    <property type="entry name" value="Glycoprotein, Type 4 Pilin"/>
    <property type="match status" value="1"/>
</dbReference>